<dbReference type="STRING" id="416873.SAMN04487951_1165"/>
<dbReference type="GO" id="GO:0062054">
    <property type="term" value="F:fluoride channel activity"/>
    <property type="evidence" value="ECO:0007669"/>
    <property type="project" value="UniProtKB-UniRule"/>
</dbReference>
<dbReference type="EMBL" id="FNII01000016">
    <property type="protein sequence ID" value="SDO20115.1"/>
    <property type="molecule type" value="Genomic_DNA"/>
</dbReference>
<dbReference type="Proteomes" id="UP000199677">
    <property type="component" value="Unassembled WGS sequence"/>
</dbReference>
<proteinExistence type="inferred from homology"/>
<dbReference type="PANTHER" id="PTHR28259">
    <property type="entry name" value="FLUORIDE EXPORT PROTEIN 1-RELATED"/>
    <property type="match status" value="1"/>
</dbReference>
<evidence type="ECO:0000256" key="10">
    <source>
        <dbReference type="ARBA" id="ARBA00035120"/>
    </source>
</evidence>
<comment type="function">
    <text evidence="12">Fluoride-specific ion channel. Important for reducing fluoride concentration in the cell, thus reducing its toxicity.</text>
</comment>
<keyword evidence="8 12" id="KW-0472">Membrane</keyword>
<evidence type="ECO:0000256" key="4">
    <source>
        <dbReference type="ARBA" id="ARBA00022692"/>
    </source>
</evidence>
<keyword evidence="14" id="KW-1185">Reference proteome</keyword>
<evidence type="ECO:0000256" key="8">
    <source>
        <dbReference type="ARBA" id="ARBA00023136"/>
    </source>
</evidence>
<sequence>MLSLSNYPVALFREAPMSIGLNSIVLVAVGGAVGGMARFGIANLFARWVGGAFPWGTLAINLLGAFALGWLASALNMGDAKQPGNFWLIIAVGLLGGFTTVSSFSLQTLGLWQQGAPGKALANVLFTVVLGVIACGVGAWLAGGGL</sequence>
<dbReference type="NCBIfam" id="TIGR00494">
    <property type="entry name" value="crcB"/>
    <property type="match status" value="1"/>
</dbReference>
<evidence type="ECO:0000256" key="2">
    <source>
        <dbReference type="ARBA" id="ARBA00022475"/>
    </source>
</evidence>
<dbReference type="Pfam" id="PF02537">
    <property type="entry name" value="CRCB"/>
    <property type="match status" value="1"/>
</dbReference>
<feature type="binding site" evidence="12">
    <location>
        <position position="96"/>
    </location>
    <ligand>
        <name>Na(+)</name>
        <dbReference type="ChEBI" id="CHEBI:29101"/>
        <note>structural</note>
    </ligand>
</feature>
<evidence type="ECO:0000256" key="6">
    <source>
        <dbReference type="ARBA" id="ARBA00023053"/>
    </source>
</evidence>
<keyword evidence="12" id="KW-0479">Metal-binding</keyword>
<comment type="subcellular location">
    <subcellularLocation>
        <location evidence="1 12">Cell membrane</location>
        <topology evidence="1 12">Multi-pass membrane protein</topology>
    </subcellularLocation>
</comment>
<evidence type="ECO:0000256" key="11">
    <source>
        <dbReference type="ARBA" id="ARBA00035585"/>
    </source>
</evidence>
<evidence type="ECO:0000256" key="9">
    <source>
        <dbReference type="ARBA" id="ARBA00023303"/>
    </source>
</evidence>
<keyword evidence="12" id="KW-0813">Transport</keyword>
<keyword evidence="3" id="KW-0997">Cell inner membrane</keyword>
<feature type="binding site" evidence="12">
    <location>
        <position position="99"/>
    </location>
    <ligand>
        <name>Na(+)</name>
        <dbReference type="ChEBI" id="CHEBI:29101"/>
        <note>structural</note>
    </ligand>
</feature>
<gene>
    <name evidence="12" type="primary">fluC</name>
    <name evidence="12" type="synonym">crcB</name>
    <name evidence="13" type="ORF">SAMN04487951_1165</name>
</gene>
<evidence type="ECO:0000313" key="14">
    <source>
        <dbReference type="Proteomes" id="UP000199677"/>
    </source>
</evidence>
<evidence type="ECO:0000256" key="12">
    <source>
        <dbReference type="HAMAP-Rule" id="MF_00454"/>
    </source>
</evidence>
<feature type="transmembrane region" description="Helical" evidence="12">
    <location>
        <begin position="86"/>
        <end position="109"/>
    </location>
</feature>
<evidence type="ECO:0000256" key="3">
    <source>
        <dbReference type="ARBA" id="ARBA00022519"/>
    </source>
</evidence>
<protein>
    <recommendedName>
        <fullName evidence="12">Fluoride-specific ion channel FluC</fullName>
    </recommendedName>
</protein>
<dbReference type="InterPro" id="IPR003691">
    <property type="entry name" value="FluC"/>
</dbReference>
<keyword evidence="7 12" id="KW-0406">Ion transport</keyword>
<feature type="transmembrane region" description="Helical" evidence="12">
    <location>
        <begin position="53"/>
        <end position="74"/>
    </location>
</feature>
<dbReference type="PANTHER" id="PTHR28259:SF1">
    <property type="entry name" value="FLUORIDE EXPORT PROTEIN 1-RELATED"/>
    <property type="match status" value="1"/>
</dbReference>
<accession>A0A1H0HLR0</accession>
<keyword evidence="4 12" id="KW-0812">Transmembrane</keyword>
<keyword evidence="6 12" id="KW-0915">Sodium</keyword>
<feature type="transmembrane region" description="Helical" evidence="12">
    <location>
        <begin position="20"/>
        <end position="41"/>
    </location>
</feature>
<feature type="transmembrane region" description="Helical" evidence="12">
    <location>
        <begin position="121"/>
        <end position="142"/>
    </location>
</feature>
<evidence type="ECO:0000256" key="5">
    <source>
        <dbReference type="ARBA" id="ARBA00022989"/>
    </source>
</evidence>
<dbReference type="AlphaFoldDB" id="A0A1H0HLR0"/>
<dbReference type="HAMAP" id="MF_00454">
    <property type="entry name" value="FluC"/>
    <property type="match status" value="1"/>
</dbReference>
<reference evidence="14" key="1">
    <citation type="submission" date="2016-10" db="EMBL/GenBank/DDBJ databases">
        <authorList>
            <person name="Varghese N."/>
            <person name="Submissions S."/>
        </authorList>
    </citation>
    <scope>NUCLEOTIDE SEQUENCE [LARGE SCALE GENOMIC DNA]</scope>
    <source>
        <strain evidence="14">CGMCC 1.6494</strain>
    </source>
</reference>
<comment type="catalytic activity">
    <reaction evidence="11">
        <text>fluoride(in) = fluoride(out)</text>
        <dbReference type="Rhea" id="RHEA:76159"/>
        <dbReference type="ChEBI" id="CHEBI:17051"/>
    </reaction>
    <physiologicalReaction direction="left-to-right" evidence="11">
        <dbReference type="Rhea" id="RHEA:76160"/>
    </physiologicalReaction>
</comment>
<dbReference type="GO" id="GO:0140114">
    <property type="term" value="P:cellular detoxification of fluoride"/>
    <property type="evidence" value="ECO:0007669"/>
    <property type="project" value="UniProtKB-UniRule"/>
</dbReference>
<dbReference type="GO" id="GO:0005886">
    <property type="term" value="C:plasma membrane"/>
    <property type="evidence" value="ECO:0007669"/>
    <property type="project" value="UniProtKB-SubCell"/>
</dbReference>
<evidence type="ECO:0000313" key="13">
    <source>
        <dbReference type="EMBL" id="SDO20115.1"/>
    </source>
</evidence>
<name>A0A1H0HLR0_9GAMM</name>
<keyword evidence="5 12" id="KW-1133">Transmembrane helix</keyword>
<comment type="similarity">
    <text evidence="10 12">Belongs to the fluoride channel Fluc/FEX (TC 1.A.43) family.</text>
</comment>
<organism evidence="13 14">
    <name type="scientific">Vreelandella arcis</name>
    <dbReference type="NCBI Taxonomy" id="416873"/>
    <lineage>
        <taxon>Bacteria</taxon>
        <taxon>Pseudomonadati</taxon>
        <taxon>Pseudomonadota</taxon>
        <taxon>Gammaproteobacteria</taxon>
        <taxon>Oceanospirillales</taxon>
        <taxon>Halomonadaceae</taxon>
        <taxon>Vreelandella</taxon>
    </lineage>
</organism>
<keyword evidence="9 12" id="KW-0407">Ion channel</keyword>
<evidence type="ECO:0000256" key="7">
    <source>
        <dbReference type="ARBA" id="ARBA00023065"/>
    </source>
</evidence>
<comment type="activity regulation">
    <text evidence="12">Na(+) is not transported, but it plays an essential structural role and its presence is essential for fluoride channel function.</text>
</comment>
<evidence type="ECO:0000256" key="1">
    <source>
        <dbReference type="ARBA" id="ARBA00004651"/>
    </source>
</evidence>
<keyword evidence="2 12" id="KW-1003">Cell membrane</keyword>
<dbReference type="GO" id="GO:0046872">
    <property type="term" value="F:metal ion binding"/>
    <property type="evidence" value="ECO:0007669"/>
    <property type="project" value="UniProtKB-KW"/>
</dbReference>